<protein>
    <submittedName>
        <fullName evidence="1">8993_t:CDS:1</fullName>
    </submittedName>
</protein>
<organism evidence="1 2">
    <name type="scientific">Acaulospora morrowiae</name>
    <dbReference type="NCBI Taxonomy" id="94023"/>
    <lineage>
        <taxon>Eukaryota</taxon>
        <taxon>Fungi</taxon>
        <taxon>Fungi incertae sedis</taxon>
        <taxon>Mucoromycota</taxon>
        <taxon>Glomeromycotina</taxon>
        <taxon>Glomeromycetes</taxon>
        <taxon>Diversisporales</taxon>
        <taxon>Acaulosporaceae</taxon>
        <taxon>Acaulospora</taxon>
    </lineage>
</organism>
<dbReference type="EMBL" id="CAJVPV010061562">
    <property type="protein sequence ID" value="CAG8791065.1"/>
    <property type="molecule type" value="Genomic_DNA"/>
</dbReference>
<evidence type="ECO:0000313" key="1">
    <source>
        <dbReference type="EMBL" id="CAG8791065.1"/>
    </source>
</evidence>
<evidence type="ECO:0000313" key="2">
    <source>
        <dbReference type="Proteomes" id="UP000789342"/>
    </source>
</evidence>
<comment type="caution">
    <text evidence="1">The sequence shown here is derived from an EMBL/GenBank/DDBJ whole genome shotgun (WGS) entry which is preliminary data.</text>
</comment>
<dbReference type="AlphaFoldDB" id="A0A9N9JQ29"/>
<keyword evidence="2" id="KW-1185">Reference proteome</keyword>
<feature type="non-terminal residue" evidence="1">
    <location>
        <position position="1"/>
    </location>
</feature>
<accession>A0A9N9JQ29</accession>
<feature type="non-terminal residue" evidence="1">
    <location>
        <position position="46"/>
    </location>
</feature>
<proteinExistence type="predicted"/>
<reference evidence="1" key="1">
    <citation type="submission" date="2021-06" db="EMBL/GenBank/DDBJ databases">
        <authorList>
            <person name="Kallberg Y."/>
            <person name="Tangrot J."/>
            <person name="Rosling A."/>
        </authorList>
    </citation>
    <scope>NUCLEOTIDE SEQUENCE</scope>
    <source>
        <strain evidence="1">CL551</strain>
    </source>
</reference>
<sequence length="46" mass="5785">RLSSEDYKFIMQYQDEKPKSDVLKQLKERYPMTNNHFYKIWRGQED</sequence>
<gene>
    <name evidence="1" type="ORF">AMORRO_LOCUS18150</name>
</gene>
<dbReference type="Proteomes" id="UP000789342">
    <property type="component" value="Unassembled WGS sequence"/>
</dbReference>
<name>A0A9N9JQ29_9GLOM</name>